<evidence type="ECO:0000313" key="3">
    <source>
        <dbReference type="Proteomes" id="UP000555546"/>
    </source>
</evidence>
<protein>
    <submittedName>
        <fullName evidence="2">Hydrogenase/urease accessory protein HupE</fullName>
    </submittedName>
</protein>
<gene>
    <name evidence="2" type="ORF">FHS76_001213</name>
</gene>
<dbReference type="AlphaFoldDB" id="A0A7W9AVT9"/>
<feature type="transmembrane region" description="Helical" evidence="1">
    <location>
        <begin position="72"/>
        <end position="91"/>
    </location>
</feature>
<keyword evidence="1" id="KW-1133">Transmembrane helix</keyword>
<accession>A0A7W9AVT9</accession>
<dbReference type="EMBL" id="JACIJG010000004">
    <property type="protein sequence ID" value="MBB5701362.1"/>
    <property type="molecule type" value="Genomic_DNA"/>
</dbReference>
<dbReference type="Proteomes" id="UP000555546">
    <property type="component" value="Unassembled WGS sequence"/>
</dbReference>
<organism evidence="2 3">
    <name type="scientific">Brucella daejeonensis</name>
    <dbReference type="NCBI Taxonomy" id="659015"/>
    <lineage>
        <taxon>Bacteria</taxon>
        <taxon>Pseudomonadati</taxon>
        <taxon>Pseudomonadota</taxon>
        <taxon>Alphaproteobacteria</taxon>
        <taxon>Hyphomicrobiales</taxon>
        <taxon>Brucellaceae</taxon>
        <taxon>Brucella/Ochrobactrum group</taxon>
        <taxon>Brucella</taxon>
    </lineage>
</organism>
<sequence>MTTVRAFLDRLLLLLLSALAAFFALFPLERLGVFGSSFEGQSGYAAVFFGFPILTVIFAVMAVRFTPRPLPMAVRIPGWAILAIAALLILGG</sequence>
<keyword evidence="3" id="KW-1185">Reference proteome</keyword>
<reference evidence="2 3" key="1">
    <citation type="submission" date="2020-08" db="EMBL/GenBank/DDBJ databases">
        <title>Genomic Encyclopedia of Type Strains, Phase IV (KMG-IV): sequencing the most valuable type-strain genomes for metagenomic binning, comparative biology and taxonomic classification.</title>
        <authorList>
            <person name="Goeker M."/>
        </authorList>
    </citation>
    <scope>NUCLEOTIDE SEQUENCE [LARGE SCALE GENOMIC DNA]</scope>
    <source>
        <strain evidence="2 3">DSM 26944</strain>
    </source>
</reference>
<evidence type="ECO:0000256" key="1">
    <source>
        <dbReference type="SAM" id="Phobius"/>
    </source>
</evidence>
<name>A0A7W9AVT9_9HYPH</name>
<proteinExistence type="predicted"/>
<comment type="caution">
    <text evidence="2">The sequence shown here is derived from an EMBL/GenBank/DDBJ whole genome shotgun (WGS) entry which is preliminary data.</text>
</comment>
<keyword evidence="1" id="KW-0812">Transmembrane</keyword>
<evidence type="ECO:0000313" key="2">
    <source>
        <dbReference type="EMBL" id="MBB5701362.1"/>
    </source>
</evidence>
<dbReference type="RefSeq" id="WP_183649475.1">
    <property type="nucleotide sequence ID" value="NZ_JACIJG010000004.1"/>
</dbReference>
<feature type="transmembrane region" description="Helical" evidence="1">
    <location>
        <begin position="46"/>
        <end position="65"/>
    </location>
</feature>
<keyword evidence="1" id="KW-0472">Membrane</keyword>